<evidence type="ECO:0000313" key="1">
    <source>
        <dbReference type="EMBL" id="MEJ5976714.1"/>
    </source>
</evidence>
<sequence length="127" mass="13046">MANPADGFNGLSLEYGASAAELDAAAHDVLNLDVGLRDPSPFGESAIDDGALHRIAGREDLNQLSYAEQVAGVTKNSIGDNSTTGSAQISDNAFQNLSGLSILNVNTGNNVAINAAMNVNISFNAQP</sequence>
<proteinExistence type="predicted"/>
<dbReference type="EMBL" id="JBBHJZ010000002">
    <property type="protein sequence ID" value="MEJ5976714.1"/>
    <property type="molecule type" value="Genomic_DNA"/>
</dbReference>
<protein>
    <submittedName>
        <fullName evidence="1">Uncharacterized protein</fullName>
    </submittedName>
</protein>
<dbReference type="RefSeq" id="WP_339586676.1">
    <property type="nucleotide sequence ID" value="NZ_JBBHJZ010000002.1"/>
</dbReference>
<comment type="caution">
    <text evidence="1">The sequence shown here is derived from an EMBL/GenBank/DDBJ whole genome shotgun (WGS) entry which is preliminary data.</text>
</comment>
<evidence type="ECO:0000313" key="2">
    <source>
        <dbReference type="Proteomes" id="UP001361239"/>
    </source>
</evidence>
<dbReference type="Proteomes" id="UP001361239">
    <property type="component" value="Unassembled WGS sequence"/>
</dbReference>
<reference evidence="1 2" key="1">
    <citation type="submission" date="2024-03" db="EMBL/GenBank/DDBJ databases">
        <authorList>
            <person name="Jo J.-H."/>
        </authorList>
    </citation>
    <scope>NUCLEOTIDE SEQUENCE [LARGE SCALE GENOMIC DNA]</scope>
    <source>
        <strain evidence="1 2">PS1R-30</strain>
    </source>
</reference>
<organism evidence="1 2">
    <name type="scientific">Novosphingobium anseongense</name>
    <dbReference type="NCBI Taxonomy" id="3133436"/>
    <lineage>
        <taxon>Bacteria</taxon>
        <taxon>Pseudomonadati</taxon>
        <taxon>Pseudomonadota</taxon>
        <taxon>Alphaproteobacteria</taxon>
        <taxon>Sphingomonadales</taxon>
        <taxon>Sphingomonadaceae</taxon>
        <taxon>Novosphingobium</taxon>
    </lineage>
</organism>
<keyword evidence="2" id="KW-1185">Reference proteome</keyword>
<accession>A0ABU8RVA7</accession>
<gene>
    <name evidence="1" type="ORF">WG901_08715</name>
</gene>
<name>A0ABU8RVA7_9SPHN</name>